<dbReference type="Gene3D" id="3.40.640.10">
    <property type="entry name" value="Type I PLP-dependent aspartate aminotransferase-like (Major domain)"/>
    <property type="match status" value="1"/>
</dbReference>
<dbReference type="EMBL" id="QHHQ01000002">
    <property type="protein sequence ID" value="RAI01754.1"/>
    <property type="molecule type" value="Genomic_DNA"/>
</dbReference>
<name>A0A8B2NW49_9HYPH</name>
<organism evidence="7 8">
    <name type="scientific">Acuticoccus sediminis</name>
    <dbReference type="NCBI Taxonomy" id="2184697"/>
    <lineage>
        <taxon>Bacteria</taxon>
        <taxon>Pseudomonadati</taxon>
        <taxon>Pseudomonadota</taxon>
        <taxon>Alphaproteobacteria</taxon>
        <taxon>Hyphomicrobiales</taxon>
        <taxon>Amorphaceae</taxon>
        <taxon>Acuticoccus</taxon>
    </lineage>
</organism>
<evidence type="ECO:0000259" key="6">
    <source>
        <dbReference type="Pfam" id="PF01212"/>
    </source>
</evidence>
<evidence type="ECO:0000313" key="8">
    <source>
        <dbReference type="Proteomes" id="UP000249590"/>
    </source>
</evidence>
<dbReference type="PANTHER" id="PTHR48097:SF5">
    <property type="entry name" value="LOW SPECIFICITY L-THREONINE ALDOLASE"/>
    <property type="match status" value="1"/>
</dbReference>
<dbReference type="InterPro" id="IPR015421">
    <property type="entry name" value="PyrdxlP-dep_Trfase_major"/>
</dbReference>
<dbReference type="RefSeq" id="WP_111344857.1">
    <property type="nucleotide sequence ID" value="NZ_QHHQ01000002.1"/>
</dbReference>
<dbReference type="Gene3D" id="3.90.1150.10">
    <property type="entry name" value="Aspartate Aminotransferase, domain 1"/>
    <property type="match status" value="1"/>
</dbReference>
<dbReference type="InterPro" id="IPR015422">
    <property type="entry name" value="PyrdxlP-dep_Trfase_small"/>
</dbReference>
<accession>A0A8B2NW49</accession>
<dbReference type="InterPro" id="IPR026273">
    <property type="entry name" value="Low_specificity_L-TA_bact"/>
</dbReference>
<comment type="function">
    <text evidence="5">Catalyzes the cleavage of L-allo-threonine and L-threonine to glycine and acetaldehyde.</text>
</comment>
<gene>
    <name evidence="7" type="ORF">DLJ53_10125</name>
</gene>
<dbReference type="Pfam" id="PF01212">
    <property type="entry name" value="Beta_elim_lyase"/>
    <property type="match status" value="1"/>
</dbReference>
<reference evidence="7 8" key="1">
    <citation type="submission" date="2018-05" db="EMBL/GenBank/DDBJ databases">
        <title>Acuticoccus sediminis sp. nov., isolated from deep-sea sediment of Indian Ocean.</title>
        <authorList>
            <person name="Liu X."/>
            <person name="Lai Q."/>
            <person name="Du Y."/>
            <person name="Sun F."/>
            <person name="Zhang X."/>
            <person name="Wang S."/>
            <person name="Shao Z."/>
        </authorList>
    </citation>
    <scope>NUCLEOTIDE SEQUENCE [LARGE SCALE GENOMIC DNA]</scope>
    <source>
        <strain evidence="7 8">PTG4-2</strain>
    </source>
</reference>
<comment type="catalytic activity">
    <reaction evidence="5">
        <text>L-threonine = acetaldehyde + glycine</text>
        <dbReference type="Rhea" id="RHEA:19625"/>
        <dbReference type="ChEBI" id="CHEBI:15343"/>
        <dbReference type="ChEBI" id="CHEBI:57305"/>
        <dbReference type="ChEBI" id="CHEBI:57926"/>
        <dbReference type="EC" id="4.1.2.48"/>
    </reaction>
</comment>
<evidence type="ECO:0000256" key="4">
    <source>
        <dbReference type="ARBA" id="ARBA00022898"/>
    </source>
</evidence>
<protein>
    <recommendedName>
        <fullName evidence="5">L-threonine aldolase</fullName>
        <ecNumber evidence="5">4.1.2.48</ecNumber>
    </recommendedName>
</protein>
<evidence type="ECO:0000256" key="5">
    <source>
        <dbReference type="PIRNR" id="PIRNR038940"/>
    </source>
</evidence>
<comment type="catalytic activity">
    <reaction evidence="5">
        <text>L-allo-threonine = acetaldehyde + glycine</text>
        <dbReference type="Rhea" id="RHEA:26209"/>
        <dbReference type="ChEBI" id="CHEBI:15343"/>
        <dbReference type="ChEBI" id="CHEBI:57305"/>
        <dbReference type="ChEBI" id="CHEBI:58585"/>
        <dbReference type="EC" id="4.1.2.48"/>
    </reaction>
</comment>
<keyword evidence="8" id="KW-1185">Reference proteome</keyword>
<dbReference type="PANTHER" id="PTHR48097">
    <property type="entry name" value="L-THREONINE ALDOLASE-RELATED"/>
    <property type="match status" value="1"/>
</dbReference>
<evidence type="ECO:0000313" key="7">
    <source>
        <dbReference type="EMBL" id="RAI01754.1"/>
    </source>
</evidence>
<dbReference type="InterPro" id="IPR015424">
    <property type="entry name" value="PyrdxlP-dep_Trfase"/>
</dbReference>
<dbReference type="GO" id="GO:0006567">
    <property type="term" value="P:L-threonine catabolic process"/>
    <property type="evidence" value="ECO:0007669"/>
    <property type="project" value="UniProtKB-UniRule"/>
</dbReference>
<sequence length="340" mass="35709">MVDLRSDNVAGAAPQIVEAVVRASTGTARSYGADEWTARLQTAFSELFEHDCVVQPTLTGTATNALALSLLVPAWGAVCCSGVAHIHDSECGAGEMFTGGAKLIPLGHEEGRLRPAVLERYLAKAAGAGTAVAPPKVLSLTEATECGTLYNVDEVAELAAVARGFGLRVHMDGARFANAVAALGCTPAELTWRSGVDVLSFGATKNGALAAEAVVAFDPALAEALRYRARKAGQVLSKMRFVSAQLDAYVADGLWLNLAGHANKMAARLAGGMRSIDGIALLYPVDINEIFCRVDEVLSSRLDAANVGFFDRGEGEIRMVTAFSNTADEMDEIINILHSA</sequence>
<keyword evidence="5" id="KW-0456">Lyase</keyword>
<comment type="caution">
    <text evidence="7">The sequence shown here is derived from an EMBL/GenBank/DDBJ whole genome shotgun (WGS) entry which is preliminary data.</text>
</comment>
<dbReference type="OrthoDB" id="9774495at2"/>
<comment type="similarity">
    <text evidence="2 5">Belongs to the threonine aldolase family.</text>
</comment>
<keyword evidence="4 5" id="KW-0663">Pyridoxal phosphate</keyword>
<evidence type="ECO:0000256" key="3">
    <source>
        <dbReference type="ARBA" id="ARBA00011881"/>
    </source>
</evidence>
<comment type="subunit">
    <text evidence="3">Homotetramer.</text>
</comment>
<proteinExistence type="inferred from homology"/>
<dbReference type="GO" id="GO:0004793">
    <property type="term" value="F:threonine aldolase activity"/>
    <property type="evidence" value="ECO:0007669"/>
    <property type="project" value="UniProtKB-UniRule"/>
</dbReference>
<dbReference type="InterPro" id="IPR001597">
    <property type="entry name" value="ArAA_b-elim_lyase/Thr_aldolase"/>
</dbReference>
<dbReference type="SUPFAM" id="SSF53383">
    <property type="entry name" value="PLP-dependent transferases"/>
    <property type="match status" value="1"/>
</dbReference>
<evidence type="ECO:0000256" key="2">
    <source>
        <dbReference type="ARBA" id="ARBA00006966"/>
    </source>
</evidence>
<feature type="domain" description="Aromatic amino acid beta-eliminating lyase/threonine aldolase" evidence="6">
    <location>
        <begin position="3"/>
        <end position="295"/>
    </location>
</feature>
<dbReference type="EC" id="4.1.2.48" evidence="5"/>
<evidence type="ECO:0000256" key="1">
    <source>
        <dbReference type="ARBA" id="ARBA00001933"/>
    </source>
</evidence>
<dbReference type="AlphaFoldDB" id="A0A8B2NW49"/>
<dbReference type="PIRSF" id="PIRSF038940">
    <property type="entry name" value="Low_specificity_LTA"/>
    <property type="match status" value="1"/>
</dbReference>
<comment type="cofactor">
    <cofactor evidence="1 5">
        <name>pyridoxal 5'-phosphate</name>
        <dbReference type="ChEBI" id="CHEBI:597326"/>
    </cofactor>
</comment>
<dbReference type="Proteomes" id="UP000249590">
    <property type="component" value="Unassembled WGS sequence"/>
</dbReference>